<organism evidence="9">
    <name type="scientific">Paraconexibacter sp. AEG42_29</name>
    <dbReference type="NCBI Taxonomy" id="2997339"/>
    <lineage>
        <taxon>Bacteria</taxon>
        <taxon>Bacillati</taxon>
        <taxon>Actinomycetota</taxon>
        <taxon>Thermoleophilia</taxon>
        <taxon>Solirubrobacterales</taxon>
        <taxon>Paraconexibacteraceae</taxon>
        <taxon>Paraconexibacter</taxon>
    </lineage>
</organism>
<feature type="transmembrane region" description="Helical" evidence="7">
    <location>
        <begin position="172"/>
        <end position="193"/>
    </location>
</feature>
<dbReference type="AlphaFoldDB" id="A0AAU7B094"/>
<reference evidence="9" key="1">
    <citation type="submission" date="2022-12" db="EMBL/GenBank/DDBJ databases">
        <title>Paraconexibacter alkalitolerans sp. nov. and Baekduia alba sp. nov., isolated from soil and emended description of the genera Paraconexibacter (Chun et al., 2020) and Baekduia (An et al., 2020).</title>
        <authorList>
            <person name="Vieira S."/>
            <person name="Huber K.J."/>
            <person name="Geppert A."/>
            <person name="Wolf J."/>
            <person name="Neumann-Schaal M."/>
            <person name="Muesken M."/>
            <person name="Overmann J."/>
        </authorList>
    </citation>
    <scope>NUCLEOTIDE SEQUENCE</scope>
    <source>
        <strain evidence="9">AEG42_29</strain>
    </source>
</reference>
<sequence>MRIPGTDPPLPTGGTGPEQLARKLLAERQDKILAGCLAAVGLYGLALTPVAPSLLGTHPILLEILRGSPASMITAGGLVRTGEASPVIAVLAGLIGCIMFDWLYWWAGRRWGQHAIDLVTAGRPRTARAVGSLQRQMQRRGSTIVLVSYLLPVPTTVIGVLAGWTGMTLRRFLILDAISALAWVCGLVALGYSIGQPAVDAAATVSRYGLYIGIALIVVLVFRQRGRGTA</sequence>
<keyword evidence="6 7" id="KW-0472">Membrane</keyword>
<feature type="transmembrane region" description="Helical" evidence="7">
    <location>
        <begin position="205"/>
        <end position="222"/>
    </location>
</feature>
<dbReference type="GO" id="GO:0005886">
    <property type="term" value="C:plasma membrane"/>
    <property type="evidence" value="ECO:0007669"/>
    <property type="project" value="UniProtKB-SubCell"/>
</dbReference>
<evidence type="ECO:0000259" key="8">
    <source>
        <dbReference type="Pfam" id="PF09335"/>
    </source>
</evidence>
<feature type="transmembrane region" description="Helical" evidence="7">
    <location>
        <begin position="87"/>
        <end position="107"/>
    </location>
</feature>
<evidence type="ECO:0000256" key="1">
    <source>
        <dbReference type="ARBA" id="ARBA00004651"/>
    </source>
</evidence>
<feature type="transmembrane region" description="Helical" evidence="7">
    <location>
        <begin position="32"/>
        <end position="51"/>
    </location>
</feature>
<proteinExistence type="inferred from homology"/>
<accession>A0AAU7B094</accession>
<dbReference type="KEGG" id="parq:DSM112329_04177"/>
<dbReference type="EMBL" id="CP114014">
    <property type="protein sequence ID" value="XAY07296.1"/>
    <property type="molecule type" value="Genomic_DNA"/>
</dbReference>
<evidence type="ECO:0000256" key="5">
    <source>
        <dbReference type="ARBA" id="ARBA00022989"/>
    </source>
</evidence>
<keyword evidence="4 7" id="KW-0812">Transmembrane</keyword>
<evidence type="ECO:0000256" key="4">
    <source>
        <dbReference type="ARBA" id="ARBA00022692"/>
    </source>
</evidence>
<comment type="similarity">
    <text evidence="2">Belongs to the DedA family.</text>
</comment>
<gene>
    <name evidence="9" type="ORF">DSM112329_04177</name>
</gene>
<dbReference type="PANTHER" id="PTHR42709">
    <property type="entry name" value="ALKALINE PHOSPHATASE LIKE PROTEIN"/>
    <property type="match status" value="1"/>
</dbReference>
<name>A0AAU7B094_9ACTN</name>
<keyword evidence="5 7" id="KW-1133">Transmembrane helix</keyword>
<evidence type="ECO:0000256" key="7">
    <source>
        <dbReference type="SAM" id="Phobius"/>
    </source>
</evidence>
<feature type="domain" description="VTT" evidence="8">
    <location>
        <begin position="72"/>
        <end position="192"/>
    </location>
</feature>
<feature type="transmembrane region" description="Helical" evidence="7">
    <location>
        <begin position="144"/>
        <end position="166"/>
    </location>
</feature>
<evidence type="ECO:0000313" key="9">
    <source>
        <dbReference type="EMBL" id="XAY07296.1"/>
    </source>
</evidence>
<keyword evidence="3" id="KW-1003">Cell membrane</keyword>
<dbReference type="InterPro" id="IPR032816">
    <property type="entry name" value="VTT_dom"/>
</dbReference>
<dbReference type="Pfam" id="PF09335">
    <property type="entry name" value="VTT_dom"/>
    <property type="match status" value="1"/>
</dbReference>
<protein>
    <recommendedName>
        <fullName evidence="8">VTT domain-containing protein</fullName>
    </recommendedName>
</protein>
<dbReference type="RefSeq" id="WP_354698495.1">
    <property type="nucleotide sequence ID" value="NZ_CP114014.1"/>
</dbReference>
<evidence type="ECO:0000256" key="2">
    <source>
        <dbReference type="ARBA" id="ARBA00010792"/>
    </source>
</evidence>
<evidence type="ECO:0000256" key="6">
    <source>
        <dbReference type="ARBA" id="ARBA00023136"/>
    </source>
</evidence>
<dbReference type="PANTHER" id="PTHR42709:SF6">
    <property type="entry name" value="UNDECAPRENYL PHOSPHATE TRANSPORTER A"/>
    <property type="match status" value="1"/>
</dbReference>
<dbReference type="InterPro" id="IPR051311">
    <property type="entry name" value="DedA_domain"/>
</dbReference>
<evidence type="ECO:0000256" key="3">
    <source>
        <dbReference type="ARBA" id="ARBA00022475"/>
    </source>
</evidence>
<comment type="subcellular location">
    <subcellularLocation>
        <location evidence="1">Cell membrane</location>
        <topology evidence="1">Multi-pass membrane protein</topology>
    </subcellularLocation>
</comment>